<keyword evidence="4" id="KW-1185">Reference proteome</keyword>
<gene>
    <name evidence="3" type="ORF">Mal33_44010</name>
</gene>
<reference evidence="3 4" key="1">
    <citation type="submission" date="2019-02" db="EMBL/GenBank/DDBJ databases">
        <title>Deep-cultivation of Planctomycetes and their phenomic and genomic characterization uncovers novel biology.</title>
        <authorList>
            <person name="Wiegand S."/>
            <person name="Jogler M."/>
            <person name="Boedeker C."/>
            <person name="Pinto D."/>
            <person name="Vollmers J."/>
            <person name="Rivas-Marin E."/>
            <person name="Kohn T."/>
            <person name="Peeters S.H."/>
            <person name="Heuer A."/>
            <person name="Rast P."/>
            <person name="Oberbeckmann S."/>
            <person name="Bunk B."/>
            <person name="Jeske O."/>
            <person name="Meyerdierks A."/>
            <person name="Storesund J.E."/>
            <person name="Kallscheuer N."/>
            <person name="Luecker S."/>
            <person name="Lage O.M."/>
            <person name="Pohl T."/>
            <person name="Merkel B.J."/>
            <person name="Hornburger P."/>
            <person name="Mueller R.-W."/>
            <person name="Bruemmer F."/>
            <person name="Labrenz M."/>
            <person name="Spormann A.M."/>
            <person name="Op den Camp H."/>
            <person name="Overmann J."/>
            <person name="Amann R."/>
            <person name="Jetten M.S.M."/>
            <person name="Mascher T."/>
            <person name="Medema M.H."/>
            <person name="Devos D.P."/>
            <person name="Kaster A.-K."/>
            <person name="Ovreas L."/>
            <person name="Rohde M."/>
            <person name="Galperin M.Y."/>
            <person name="Jogler C."/>
        </authorList>
    </citation>
    <scope>NUCLEOTIDE SEQUENCE [LARGE SCALE GENOMIC DNA]</scope>
    <source>
        <strain evidence="3 4">Mal33</strain>
    </source>
</reference>
<feature type="compositionally biased region" description="Basic and acidic residues" evidence="1">
    <location>
        <begin position="36"/>
        <end position="46"/>
    </location>
</feature>
<keyword evidence="2" id="KW-1133">Transmembrane helix</keyword>
<feature type="transmembrane region" description="Helical" evidence="2">
    <location>
        <begin position="112"/>
        <end position="131"/>
    </location>
</feature>
<organism evidence="3 4">
    <name type="scientific">Rosistilla oblonga</name>
    <dbReference type="NCBI Taxonomy" id="2527990"/>
    <lineage>
        <taxon>Bacteria</taxon>
        <taxon>Pseudomonadati</taxon>
        <taxon>Planctomycetota</taxon>
        <taxon>Planctomycetia</taxon>
        <taxon>Pirellulales</taxon>
        <taxon>Pirellulaceae</taxon>
        <taxon>Rosistilla</taxon>
    </lineage>
</organism>
<dbReference type="Proteomes" id="UP000316770">
    <property type="component" value="Chromosome"/>
</dbReference>
<feature type="compositionally biased region" description="Low complexity" evidence="1">
    <location>
        <begin position="80"/>
        <end position="93"/>
    </location>
</feature>
<keyword evidence="2" id="KW-0472">Membrane</keyword>
<dbReference type="EMBL" id="CP036318">
    <property type="protein sequence ID" value="QDV58383.1"/>
    <property type="molecule type" value="Genomic_DNA"/>
</dbReference>
<dbReference type="AlphaFoldDB" id="A0A518IZ72"/>
<proteinExistence type="predicted"/>
<evidence type="ECO:0000256" key="1">
    <source>
        <dbReference type="SAM" id="MobiDB-lite"/>
    </source>
</evidence>
<dbReference type="Gene3D" id="1.10.10.1320">
    <property type="entry name" value="Anti-sigma factor, zinc-finger domain"/>
    <property type="match status" value="1"/>
</dbReference>
<accession>A0A518IZ72</accession>
<protein>
    <submittedName>
        <fullName evidence="3">Uncharacterized protein</fullName>
    </submittedName>
</protein>
<dbReference type="RefSeq" id="WP_145288691.1">
    <property type="nucleotide sequence ID" value="NZ_CP036318.1"/>
</dbReference>
<dbReference type="InterPro" id="IPR041916">
    <property type="entry name" value="Anti_sigma_zinc_sf"/>
</dbReference>
<sequence length="339" mass="37189">MREDLLGYLLGALEPEEVLRVEAMLDSDPEARAELERLRDSLRPLEEDPQSDQQQSEAFEPPADLISRTMDFIESSKPQPAATPSLAPTTPLSETDPSQRAATARRWRIPDALVATVSMIVLGGLVFPAILEGRFEARRTQCQGNLQELGTSLAQFAISDPQQRLPKIDLRGPLAFAGVFAVELKEHDLLDRESAIWCPSQNQPSSPALVPTKLQLQNASAGDLLHLQNVSGGQLAYTLGVMDDQTYNAPRYESRSTFAILGDAPVRTVDGDQLAHDGRGFNLLYEDGRVRFVSSTAALETQDQPFVNLENRIEAGLNVNDASLGESARAPFVWVKQSL</sequence>
<keyword evidence="2" id="KW-0812">Transmembrane</keyword>
<evidence type="ECO:0000256" key="2">
    <source>
        <dbReference type="SAM" id="Phobius"/>
    </source>
</evidence>
<feature type="region of interest" description="Disordered" evidence="1">
    <location>
        <begin position="75"/>
        <end position="103"/>
    </location>
</feature>
<feature type="region of interest" description="Disordered" evidence="1">
    <location>
        <begin position="36"/>
        <end position="60"/>
    </location>
</feature>
<name>A0A518IZ72_9BACT</name>
<evidence type="ECO:0000313" key="4">
    <source>
        <dbReference type="Proteomes" id="UP000316770"/>
    </source>
</evidence>
<evidence type="ECO:0000313" key="3">
    <source>
        <dbReference type="EMBL" id="QDV58383.1"/>
    </source>
</evidence>